<evidence type="ECO:0000313" key="9">
    <source>
        <dbReference type="Proteomes" id="UP000287865"/>
    </source>
</evidence>
<dbReference type="OrthoDB" id="9808738at2"/>
<comment type="similarity">
    <text evidence="4">Belongs to the YbaB/EbfC family.</text>
</comment>
<dbReference type="RefSeq" id="WP_111568303.1">
    <property type="nucleotide sequence ID" value="NZ_PIPK01000001.1"/>
</dbReference>
<sequence>MFKGGMGNMMKQAQQMQEKMQKMQEELARMEVVGEAGAGMVKVTMYGNHNVKRVAIDPSLLGDAEEQEMLEDLIAAATNDAVRRVEEANKEHMAGLAGGMGLPPGMKLPF</sequence>
<keyword evidence="3 4" id="KW-0238">DNA-binding</keyword>
<dbReference type="InterPro" id="IPR004401">
    <property type="entry name" value="YbaB/EbfC"/>
</dbReference>
<reference evidence="6 8" key="2">
    <citation type="submission" date="2018-06" db="EMBL/GenBank/DDBJ databases">
        <title>Genomic Encyclopedia of Type Strains, Phase III (KMG-III): the genomes of soil and plant-associated and newly described type strains.</title>
        <authorList>
            <person name="Whitman W."/>
        </authorList>
    </citation>
    <scope>NUCLEOTIDE SEQUENCE [LARGE SCALE GENOMIC DNA]</scope>
    <source>
        <strain evidence="6 8">CGMCC 1.15366</strain>
    </source>
</reference>
<dbReference type="SUPFAM" id="SSF82607">
    <property type="entry name" value="YbaB-like"/>
    <property type="match status" value="1"/>
</dbReference>
<accession>A0A327X5B5</accession>
<dbReference type="NCBIfam" id="TIGR00103">
    <property type="entry name" value="DNA_YbaB_EbfC"/>
    <property type="match status" value="1"/>
</dbReference>
<evidence type="ECO:0000256" key="3">
    <source>
        <dbReference type="ARBA" id="ARBA00023125"/>
    </source>
</evidence>
<dbReference type="Gene3D" id="3.30.1310.10">
    <property type="entry name" value="Nucleoid-associated protein YbaB-like domain"/>
    <property type="match status" value="1"/>
</dbReference>
<name>A0A327X5B5_9GAMM</name>
<dbReference type="Proteomes" id="UP000249203">
    <property type="component" value="Unassembled WGS sequence"/>
</dbReference>
<protein>
    <recommendedName>
        <fullName evidence="4">Nucleoid-associated protein B0I24_101478</fullName>
    </recommendedName>
</protein>
<keyword evidence="2 4" id="KW-0963">Cytoplasm</keyword>
<comment type="caution">
    <text evidence="6">The sequence shown here is derived from an EMBL/GenBank/DDBJ whole genome shotgun (WGS) entry which is preliminary data.</text>
</comment>
<evidence type="ECO:0000313" key="7">
    <source>
        <dbReference type="EMBL" id="RUO28648.1"/>
    </source>
</evidence>
<dbReference type="FunFam" id="3.30.1310.10:FF:000001">
    <property type="entry name" value="Nucleoid-associated protein YbaB"/>
    <property type="match status" value="1"/>
</dbReference>
<feature type="compositionally biased region" description="Low complexity" evidence="5">
    <location>
        <begin position="9"/>
        <end position="18"/>
    </location>
</feature>
<evidence type="ECO:0000313" key="8">
    <source>
        <dbReference type="Proteomes" id="UP000249203"/>
    </source>
</evidence>
<dbReference type="AlphaFoldDB" id="A0A327X5B5"/>
<dbReference type="Pfam" id="PF02575">
    <property type="entry name" value="YbaB_DNA_bd"/>
    <property type="match status" value="1"/>
</dbReference>
<evidence type="ECO:0000256" key="2">
    <source>
        <dbReference type="ARBA" id="ARBA00022490"/>
    </source>
</evidence>
<dbReference type="PIRSF" id="PIRSF004555">
    <property type="entry name" value="UCP004555"/>
    <property type="match status" value="1"/>
</dbReference>
<dbReference type="GO" id="GO:0043590">
    <property type="term" value="C:bacterial nucleoid"/>
    <property type="evidence" value="ECO:0007669"/>
    <property type="project" value="UniProtKB-UniRule"/>
</dbReference>
<evidence type="ECO:0000313" key="6">
    <source>
        <dbReference type="EMBL" id="RAK01839.1"/>
    </source>
</evidence>
<dbReference type="GO" id="GO:0003677">
    <property type="term" value="F:DNA binding"/>
    <property type="evidence" value="ECO:0007669"/>
    <property type="project" value="UniProtKB-UniRule"/>
</dbReference>
<reference evidence="7 9" key="1">
    <citation type="journal article" date="2018" name="Front. Microbiol.">
        <title>Genome-Based Analysis Reveals the Taxonomy and Diversity of the Family Idiomarinaceae.</title>
        <authorList>
            <person name="Liu Y."/>
            <person name="Lai Q."/>
            <person name="Shao Z."/>
        </authorList>
    </citation>
    <scope>NUCLEOTIDE SEQUENCE [LARGE SCALE GENOMIC DNA]</scope>
    <source>
        <strain evidence="7 9">CF12-14</strain>
    </source>
</reference>
<dbReference type="PANTHER" id="PTHR33449">
    <property type="entry name" value="NUCLEOID-ASSOCIATED PROTEIN YBAB"/>
    <property type="match status" value="1"/>
</dbReference>
<keyword evidence="9" id="KW-1185">Reference proteome</keyword>
<gene>
    <name evidence="6" type="ORF">B0I24_101478</name>
    <name evidence="7" type="ORF">CWE07_02320</name>
</gene>
<comment type="subcellular location">
    <subcellularLocation>
        <location evidence="4">Cytoplasm</location>
        <location evidence="4">Nucleoid</location>
    </subcellularLocation>
</comment>
<dbReference type="InterPro" id="IPR036894">
    <property type="entry name" value="YbaB-like_sf"/>
</dbReference>
<organism evidence="6 8">
    <name type="scientific">Aliidiomarina maris</name>
    <dbReference type="NCBI Taxonomy" id="531312"/>
    <lineage>
        <taxon>Bacteria</taxon>
        <taxon>Pseudomonadati</taxon>
        <taxon>Pseudomonadota</taxon>
        <taxon>Gammaproteobacteria</taxon>
        <taxon>Alteromonadales</taxon>
        <taxon>Idiomarinaceae</taxon>
        <taxon>Aliidiomarina</taxon>
    </lineage>
</organism>
<proteinExistence type="inferred from homology"/>
<dbReference type="EMBL" id="QLMD01000001">
    <property type="protein sequence ID" value="RAK01839.1"/>
    <property type="molecule type" value="Genomic_DNA"/>
</dbReference>
<comment type="subunit">
    <text evidence="1 4">Homodimer.</text>
</comment>
<dbReference type="PANTHER" id="PTHR33449:SF1">
    <property type="entry name" value="NUCLEOID-ASSOCIATED PROTEIN YBAB"/>
    <property type="match status" value="1"/>
</dbReference>
<dbReference type="Proteomes" id="UP000287865">
    <property type="component" value="Unassembled WGS sequence"/>
</dbReference>
<evidence type="ECO:0000256" key="4">
    <source>
        <dbReference type="HAMAP-Rule" id="MF_00274"/>
    </source>
</evidence>
<dbReference type="GO" id="GO:0005829">
    <property type="term" value="C:cytosol"/>
    <property type="evidence" value="ECO:0007669"/>
    <property type="project" value="TreeGrafter"/>
</dbReference>
<comment type="function">
    <text evidence="4">Binds to DNA and alters its conformation. May be involved in regulation of gene expression, nucleoid organization and DNA protection.</text>
</comment>
<feature type="region of interest" description="Disordered" evidence="5">
    <location>
        <begin position="1"/>
        <end position="22"/>
    </location>
</feature>
<dbReference type="HAMAP" id="MF_00274">
    <property type="entry name" value="DNA_YbaB_EbfC"/>
    <property type="match status" value="1"/>
</dbReference>
<evidence type="ECO:0000256" key="5">
    <source>
        <dbReference type="SAM" id="MobiDB-lite"/>
    </source>
</evidence>
<evidence type="ECO:0000256" key="1">
    <source>
        <dbReference type="ARBA" id="ARBA00011738"/>
    </source>
</evidence>
<dbReference type="EMBL" id="PIPK01000001">
    <property type="protein sequence ID" value="RUO28648.1"/>
    <property type="molecule type" value="Genomic_DNA"/>
</dbReference>